<dbReference type="PROSITE" id="PS51030">
    <property type="entry name" value="NUCLEAR_REC_DBD_2"/>
    <property type="match status" value="1"/>
</dbReference>
<dbReference type="PRINTS" id="PR00047">
    <property type="entry name" value="STROIDFINGER"/>
</dbReference>
<keyword evidence="3" id="KW-0862">Zinc</keyword>
<dbReference type="GO" id="GO:0045944">
    <property type="term" value="P:positive regulation of transcription by RNA polymerase II"/>
    <property type="evidence" value="ECO:0007669"/>
    <property type="project" value="TreeGrafter"/>
</dbReference>
<feature type="region of interest" description="Disordered" evidence="9">
    <location>
        <begin position="1133"/>
        <end position="1168"/>
    </location>
</feature>
<dbReference type="GO" id="GO:0000978">
    <property type="term" value="F:RNA polymerase II cis-regulatory region sequence-specific DNA binding"/>
    <property type="evidence" value="ECO:0007669"/>
    <property type="project" value="TreeGrafter"/>
</dbReference>
<feature type="compositionally biased region" description="Low complexity" evidence="9">
    <location>
        <begin position="1133"/>
        <end position="1157"/>
    </location>
</feature>
<dbReference type="AlphaFoldDB" id="A0A0X3NVK6"/>
<dbReference type="GO" id="GO:0004879">
    <property type="term" value="F:nuclear receptor activity"/>
    <property type="evidence" value="ECO:0007669"/>
    <property type="project" value="TreeGrafter"/>
</dbReference>
<keyword evidence="2" id="KW-0863">Zinc-finger</keyword>
<evidence type="ECO:0000256" key="5">
    <source>
        <dbReference type="ARBA" id="ARBA00023125"/>
    </source>
</evidence>
<feature type="region of interest" description="Disordered" evidence="9">
    <location>
        <begin position="698"/>
        <end position="720"/>
    </location>
</feature>
<keyword evidence="5" id="KW-0238">DNA-binding</keyword>
<name>A0A0X3NVK6_SCHSO</name>
<evidence type="ECO:0000313" key="11">
    <source>
        <dbReference type="EMBL" id="JAP39722.1"/>
    </source>
</evidence>
<protein>
    <recommendedName>
        <fullName evidence="10">Nuclear receptor domain-containing protein</fullName>
    </recommendedName>
</protein>
<evidence type="ECO:0000256" key="2">
    <source>
        <dbReference type="ARBA" id="ARBA00022771"/>
    </source>
</evidence>
<evidence type="ECO:0000256" key="6">
    <source>
        <dbReference type="ARBA" id="ARBA00023163"/>
    </source>
</evidence>
<accession>A0A0X3NVK6</accession>
<dbReference type="InterPro" id="IPR013088">
    <property type="entry name" value="Znf_NHR/GATA"/>
</dbReference>
<evidence type="ECO:0000256" key="3">
    <source>
        <dbReference type="ARBA" id="ARBA00022833"/>
    </source>
</evidence>
<dbReference type="SUPFAM" id="SSF57716">
    <property type="entry name" value="Glucocorticoid receptor-like (DNA-binding domain)"/>
    <property type="match status" value="2"/>
</dbReference>
<feature type="region of interest" description="Disordered" evidence="9">
    <location>
        <begin position="157"/>
        <end position="176"/>
    </location>
</feature>
<dbReference type="GO" id="GO:0000122">
    <property type="term" value="P:negative regulation of transcription by RNA polymerase II"/>
    <property type="evidence" value="ECO:0007669"/>
    <property type="project" value="TreeGrafter"/>
</dbReference>
<dbReference type="InterPro" id="IPR050234">
    <property type="entry name" value="Nuclear_hormone_rcpt_NR1"/>
</dbReference>
<dbReference type="EMBL" id="GEEE01023503">
    <property type="protein sequence ID" value="JAP39722.1"/>
    <property type="molecule type" value="Transcribed_RNA"/>
</dbReference>
<dbReference type="GO" id="GO:0008270">
    <property type="term" value="F:zinc ion binding"/>
    <property type="evidence" value="ECO:0007669"/>
    <property type="project" value="UniProtKB-KW"/>
</dbReference>
<keyword evidence="8" id="KW-0539">Nucleus</keyword>
<dbReference type="InterPro" id="IPR001628">
    <property type="entry name" value="Znf_hrmn_rcpt"/>
</dbReference>
<evidence type="ECO:0000256" key="8">
    <source>
        <dbReference type="ARBA" id="ARBA00023242"/>
    </source>
</evidence>
<dbReference type="Gene3D" id="3.30.50.10">
    <property type="entry name" value="Erythroid Transcription Factor GATA-1, subunit A"/>
    <property type="match status" value="1"/>
</dbReference>
<evidence type="ECO:0000256" key="9">
    <source>
        <dbReference type="SAM" id="MobiDB-lite"/>
    </source>
</evidence>
<dbReference type="PANTHER" id="PTHR24082">
    <property type="entry name" value="NUCLEAR HORMONE RECEPTOR"/>
    <property type="match status" value="1"/>
</dbReference>
<evidence type="ECO:0000256" key="1">
    <source>
        <dbReference type="ARBA" id="ARBA00022723"/>
    </source>
</evidence>
<keyword evidence="4" id="KW-0805">Transcription regulation</keyword>
<proteinExistence type="predicted"/>
<evidence type="ECO:0000256" key="4">
    <source>
        <dbReference type="ARBA" id="ARBA00023015"/>
    </source>
</evidence>
<gene>
    <name evidence="11" type="ORF">TR168285</name>
</gene>
<dbReference type="SMART" id="SM00399">
    <property type="entry name" value="ZnF_C4"/>
    <property type="match status" value="1"/>
</dbReference>
<evidence type="ECO:0000259" key="10">
    <source>
        <dbReference type="PROSITE" id="PS51030"/>
    </source>
</evidence>
<organism evidence="11">
    <name type="scientific">Schistocephalus solidus</name>
    <name type="common">Tapeworm</name>
    <dbReference type="NCBI Taxonomy" id="70667"/>
    <lineage>
        <taxon>Eukaryota</taxon>
        <taxon>Metazoa</taxon>
        <taxon>Spiralia</taxon>
        <taxon>Lophotrochozoa</taxon>
        <taxon>Platyhelminthes</taxon>
        <taxon>Cestoda</taxon>
        <taxon>Eucestoda</taxon>
        <taxon>Diphyllobothriidea</taxon>
        <taxon>Diphyllobothriidae</taxon>
        <taxon>Schistocephalus</taxon>
    </lineage>
</organism>
<keyword evidence="7" id="KW-0675">Receptor</keyword>
<keyword evidence="1" id="KW-0479">Metal-binding</keyword>
<reference evidence="11" key="1">
    <citation type="submission" date="2016-01" db="EMBL/GenBank/DDBJ databases">
        <title>Reference transcriptome for the parasite Schistocephalus solidus: insights into the molecular evolution of parasitism.</title>
        <authorList>
            <person name="Hebert F.O."/>
            <person name="Grambauer S."/>
            <person name="Barber I."/>
            <person name="Landry C.R."/>
            <person name="Aubin-Horth N."/>
        </authorList>
    </citation>
    <scope>NUCLEOTIDE SEQUENCE</scope>
</reference>
<dbReference type="PANTHER" id="PTHR24082:SF283">
    <property type="entry name" value="NUCLEAR HORMONE RECEPTOR HR96"/>
    <property type="match status" value="1"/>
</dbReference>
<feature type="region of interest" description="Disordered" evidence="9">
    <location>
        <begin position="101"/>
        <end position="125"/>
    </location>
</feature>
<feature type="domain" description="Nuclear receptor" evidence="10">
    <location>
        <begin position="183"/>
        <end position="286"/>
    </location>
</feature>
<dbReference type="GO" id="GO:0030154">
    <property type="term" value="P:cell differentiation"/>
    <property type="evidence" value="ECO:0007669"/>
    <property type="project" value="TreeGrafter"/>
</dbReference>
<evidence type="ECO:0000256" key="7">
    <source>
        <dbReference type="ARBA" id="ARBA00023170"/>
    </source>
</evidence>
<keyword evidence="6" id="KW-0804">Transcription</keyword>
<sequence length="1168" mass="125212">MHHEDPERRVLPQHHHQQQANFQVVNGRFGYPNASMTAAVPYYVGGDGVPWPREAPGDGFPPAAPFTFNHLPPAALSCSSSSSSSSSSSFSAYSSHQTLGSGLVKRKSKRSPVSKLMNLKSSPRTNRVAAPSAAAAAAAAAASVLTTVIRDCASAGSHSSLSAGNPSSIGGDDVSPGDSNEAAKKCKVCGDRAVNHNFGQLTCESCKAFFRRNAHKVLPAVSGLLRHDGLPTTMLYRKAIEEGLVELTCTSKTGEHVVSPTTRRECPACRLKRCFLIGMRPDLIQVRKKDGSKPRWLDKSPTAAQVHELHLLNSEGLCGGSCVPGFPQRGPLGRSAFATHKQAGSASPVTSTSQIGAAESFNFGVVFSPHPPPYENCYPPPTDLLLKSCGDQGYNLSTGDPSNFPFEPAPVDPNRQIQSAGVSEGSSGNMRLGSLLDSFVKPEHSYAGASGLGNQPLDEQTGLGLPESAFGVPLRDSDRSPSAFLPGITGQTVQAHHQVPLGYSTSEGVFSNASVAEKAQQQLPPIPSRYAWNDSYANPDVAFICSTPSWIPYSSSSSSSPPLSSVPPVPTVVVQHRQATNFDNPQQSHTLFPLATVAASTALASNDLATKHATIHQLSNGQQDPQLLHSYTTAYSGDSKPCHLSMDGSTLSGTQTSTPPHLPPTYSTGNYSEPMGFHGTGVSHSDWLPELKADWPADDGGGGDHSPFRGGGGVSGMEDEAPRLHNLTPLPVSAQADDLEAHRSVEQPNYLSLDDDTSALNTSTTLAAASAKQWFPLLLDAWTTAWSDGVFPNPADVSLHLDLNSSPALQWRLALANIWADLLMRRVLAFVSRFIGMEFDQTSSNVISPDSFYCRTDGDETGLLSKETFLWICKNRLISCVPIFLAKSIIQPLVCGLGVPKNWPSLHLANPPATFETHLTPVKSPGPAKLDSSEFESDTPLLSPAATSHSQIGVCFQVPPKHRVFISLSTLSQRLSEVTALSPTRTTSPAFPMLQYLDSYVCELHKFLAENPLLLGSFMILKLTQPPNPQEVALCEIDLQQLQVLNTRLVSVFCAAADHVGDGLPRRHQLSDFLDWGRQFDADMEAFLRDTCEHVREHVEVLEDVMTGYIISPGLAAFCGVEENASPALTNSHNHLQQQLHQSQSSASSTPSLSGTLETRVSEIENFT</sequence>
<dbReference type="Pfam" id="PF00105">
    <property type="entry name" value="zf-C4"/>
    <property type="match status" value="2"/>
</dbReference>
<feature type="compositionally biased region" description="Gly residues" evidence="9">
    <location>
        <begin position="699"/>
        <end position="715"/>
    </location>
</feature>
<dbReference type="PROSITE" id="PS00031">
    <property type="entry name" value="NUCLEAR_REC_DBD_1"/>
    <property type="match status" value="1"/>
</dbReference>